<name>A0A379YK21_9GAMM</name>
<protein>
    <submittedName>
        <fullName evidence="1">Uncharacterized protein</fullName>
    </submittedName>
</protein>
<evidence type="ECO:0000313" key="2">
    <source>
        <dbReference type="Proteomes" id="UP000254069"/>
    </source>
</evidence>
<dbReference type="Proteomes" id="UP000254069">
    <property type="component" value="Unassembled WGS sequence"/>
</dbReference>
<proteinExistence type="predicted"/>
<reference evidence="1 2" key="1">
    <citation type="submission" date="2018-06" db="EMBL/GenBank/DDBJ databases">
        <authorList>
            <consortium name="Pathogen Informatics"/>
            <person name="Doyle S."/>
        </authorList>
    </citation>
    <scope>NUCLEOTIDE SEQUENCE [LARGE SCALE GENOMIC DNA]</scope>
    <source>
        <strain evidence="1 2">NCTC10738</strain>
    </source>
</reference>
<keyword evidence="2" id="KW-1185">Reference proteome</keyword>
<dbReference type="RefSeq" id="WP_115388974.1">
    <property type="nucleotide sequence ID" value="NZ_JADZHC010000038.1"/>
</dbReference>
<evidence type="ECO:0000313" key="1">
    <source>
        <dbReference type="EMBL" id="SUI46271.1"/>
    </source>
</evidence>
<dbReference type="EMBL" id="UGYO01000001">
    <property type="protein sequence ID" value="SUI46271.1"/>
    <property type="molecule type" value="Genomic_DNA"/>
</dbReference>
<sequence length="158" mass="17305">MQHNHNQMKLNPDSIAQDAVESFKCSSGGVPKIIPLKLGDGDKSIMDVVASKTEGNYDADVYLFVVPGEPGRPAAFPAAKQIDSLLEGLDNLPPTPKEKGRAVALKMKYLRDRGHSYKQIAEILGYPAKNHATVLVTLKRHGLWKPTYPSRSKKKKAG</sequence>
<organism evidence="1 2">
    <name type="scientific">Shewanella algae</name>
    <dbReference type="NCBI Taxonomy" id="38313"/>
    <lineage>
        <taxon>Bacteria</taxon>
        <taxon>Pseudomonadati</taxon>
        <taxon>Pseudomonadota</taxon>
        <taxon>Gammaproteobacteria</taxon>
        <taxon>Alteromonadales</taxon>
        <taxon>Shewanellaceae</taxon>
        <taxon>Shewanella</taxon>
    </lineage>
</organism>
<accession>A0A379YK21</accession>
<gene>
    <name evidence="1" type="ORF">NCTC10738_00159</name>
</gene>
<dbReference type="AlphaFoldDB" id="A0A379YK21"/>